<accession>A0ABN2J3I5</accession>
<evidence type="ECO:0000313" key="1">
    <source>
        <dbReference type="EMBL" id="GAA1716856.1"/>
    </source>
</evidence>
<protein>
    <submittedName>
        <fullName evidence="1">Uncharacterized protein</fullName>
    </submittedName>
</protein>
<dbReference type="Proteomes" id="UP001500618">
    <property type="component" value="Unassembled WGS sequence"/>
</dbReference>
<name>A0ABN2J3I5_9ACTN</name>
<sequence length="108" mass="10825">MVLSLSVKVAPLPPGRSVLAQPSGTFSREWPDGSAYATYCWLSGISPCALFSCGAGPLAAAGAAAGEVVGAGCWAAGAEQAVMANAPAMVTAAARQRVDRICITRATL</sequence>
<gene>
    <name evidence="1" type="ORF">GCM10009765_76820</name>
</gene>
<dbReference type="EMBL" id="BAAANY010000041">
    <property type="protein sequence ID" value="GAA1716856.1"/>
    <property type="molecule type" value="Genomic_DNA"/>
</dbReference>
<reference evidence="1 2" key="1">
    <citation type="journal article" date="2019" name="Int. J. Syst. Evol. Microbiol.">
        <title>The Global Catalogue of Microorganisms (GCM) 10K type strain sequencing project: providing services to taxonomists for standard genome sequencing and annotation.</title>
        <authorList>
            <consortium name="The Broad Institute Genomics Platform"/>
            <consortium name="The Broad Institute Genome Sequencing Center for Infectious Disease"/>
            <person name="Wu L."/>
            <person name="Ma J."/>
        </authorList>
    </citation>
    <scope>NUCLEOTIDE SEQUENCE [LARGE SCALE GENOMIC DNA]</scope>
    <source>
        <strain evidence="1 2">JCM 14718</strain>
    </source>
</reference>
<keyword evidence="2" id="KW-1185">Reference proteome</keyword>
<organism evidence="1 2">
    <name type="scientific">Fodinicola feengrottensis</name>
    <dbReference type="NCBI Taxonomy" id="435914"/>
    <lineage>
        <taxon>Bacteria</taxon>
        <taxon>Bacillati</taxon>
        <taxon>Actinomycetota</taxon>
        <taxon>Actinomycetes</taxon>
        <taxon>Mycobacteriales</taxon>
        <taxon>Fodinicola</taxon>
    </lineage>
</organism>
<evidence type="ECO:0000313" key="2">
    <source>
        <dbReference type="Proteomes" id="UP001500618"/>
    </source>
</evidence>
<comment type="caution">
    <text evidence="1">The sequence shown here is derived from an EMBL/GenBank/DDBJ whole genome shotgun (WGS) entry which is preliminary data.</text>
</comment>
<proteinExistence type="predicted"/>